<gene>
    <name evidence="1" type="ORF">NCTC10661_00198</name>
</gene>
<dbReference type="Pfam" id="PF02924">
    <property type="entry name" value="HDPD"/>
    <property type="match status" value="1"/>
</dbReference>
<dbReference type="EMBL" id="UARD01000001">
    <property type="protein sequence ID" value="SPV11603.1"/>
    <property type="molecule type" value="Genomic_DNA"/>
</dbReference>
<protein>
    <submittedName>
        <fullName evidence="1">Phage protein GP19</fullName>
    </submittedName>
</protein>
<dbReference type="InterPro" id="IPR004195">
    <property type="entry name" value="Head_decoration_D"/>
</dbReference>
<dbReference type="Proteomes" id="UP000250416">
    <property type="component" value="Unassembled WGS sequence"/>
</dbReference>
<evidence type="ECO:0000313" key="2">
    <source>
        <dbReference type="Proteomes" id="UP000250416"/>
    </source>
</evidence>
<dbReference type="RefSeq" id="WP_111996815.1">
    <property type="nucleotide sequence ID" value="NZ_UARD01000001.1"/>
</dbReference>
<comment type="caution">
    <text evidence="1">The sequence shown here is derived from an EMBL/GenBank/DDBJ whole genome shotgun (WGS) entry which is preliminary data.</text>
</comment>
<organism evidence="1 2">
    <name type="scientific">Burkholderia cepacia</name>
    <name type="common">Pseudomonas cepacia</name>
    <dbReference type="NCBI Taxonomy" id="292"/>
    <lineage>
        <taxon>Bacteria</taxon>
        <taxon>Pseudomonadati</taxon>
        <taxon>Pseudomonadota</taxon>
        <taxon>Betaproteobacteria</taxon>
        <taxon>Burkholderiales</taxon>
        <taxon>Burkholderiaceae</taxon>
        <taxon>Burkholderia</taxon>
        <taxon>Burkholderia cepacia complex</taxon>
    </lineage>
</organism>
<proteinExistence type="predicted"/>
<name>A0AAE8T0L2_BURCE</name>
<evidence type="ECO:0000313" key="1">
    <source>
        <dbReference type="EMBL" id="SPV11603.1"/>
    </source>
</evidence>
<sequence length="225" mass="22519">MTLPVNTIGDNPQQPGIYAETYIPDQLIAGALQIVSQPIILSTGTLPRGSVLGMVSSLNAIAEPGASNTGNGTIGGVSANGALAGAYVLTATAATTFSVTDPEGNALPPATVGTAYSQSGIGFTLTAGATAFVAGDTFTIEIEDAVGTYKLSVKTATDGSQIPSAILADYADASAGPVTAGAYVAAEVNARALNFDPSWDIASLRAALRQYTIFVKSSVSAADPT</sequence>
<dbReference type="AlphaFoldDB" id="A0AAE8T0L2"/>
<reference evidence="1 2" key="1">
    <citation type="submission" date="2018-06" db="EMBL/GenBank/DDBJ databases">
        <authorList>
            <consortium name="Pathogen Informatics"/>
            <person name="Doyle S."/>
        </authorList>
    </citation>
    <scope>NUCLEOTIDE SEQUENCE [LARGE SCALE GENOMIC DNA]</scope>
    <source>
        <strain evidence="1 2">NCTC10661</strain>
    </source>
</reference>
<accession>A0AAE8T0L2</accession>